<accession>I1BQA5</accession>
<dbReference type="eggNOG" id="ENOG502SIUD">
    <property type="taxonomic scope" value="Eukaryota"/>
</dbReference>
<dbReference type="RefSeq" id="XP_067513781.1">
    <property type="nucleotide sequence ID" value="XM_067657680.1"/>
</dbReference>
<dbReference type="VEuPathDB" id="FungiDB:RO3G_03089"/>
<dbReference type="OrthoDB" id="2283113at2759"/>
<dbReference type="Proteomes" id="UP000009138">
    <property type="component" value="Unassembled WGS sequence"/>
</dbReference>
<proteinExistence type="predicted"/>
<dbReference type="AlphaFoldDB" id="I1BQA5"/>
<sequence length="125" mass="14273">MNVYAFLSQKIELLGQNATGQLNQAELGEWAMKKFNLDQQTVSNILKNAKTLYSNINVVNNGKSLTTTCYPQLDEVIKFVADMNNNNLPVNRDSILRYISRTLMKQVYITSNHQEEPYVPSRLMA</sequence>
<organism evidence="1 2">
    <name type="scientific">Rhizopus delemar (strain RA 99-880 / ATCC MYA-4621 / FGSC 9543 / NRRL 43880)</name>
    <name type="common">Mucormycosis agent</name>
    <name type="synonym">Rhizopus arrhizus var. delemar</name>
    <dbReference type="NCBI Taxonomy" id="246409"/>
    <lineage>
        <taxon>Eukaryota</taxon>
        <taxon>Fungi</taxon>
        <taxon>Fungi incertae sedis</taxon>
        <taxon>Mucoromycota</taxon>
        <taxon>Mucoromycotina</taxon>
        <taxon>Mucoromycetes</taxon>
        <taxon>Mucorales</taxon>
        <taxon>Mucorineae</taxon>
        <taxon>Rhizopodaceae</taxon>
        <taxon>Rhizopus</taxon>
    </lineage>
</organism>
<gene>
    <name evidence="1" type="ORF">RO3G_03089</name>
</gene>
<keyword evidence="2" id="KW-1185">Reference proteome</keyword>
<dbReference type="EMBL" id="CH476733">
    <property type="protein sequence ID" value="EIE78385.1"/>
    <property type="molecule type" value="Genomic_DNA"/>
</dbReference>
<evidence type="ECO:0000313" key="2">
    <source>
        <dbReference type="Proteomes" id="UP000009138"/>
    </source>
</evidence>
<evidence type="ECO:0000313" key="1">
    <source>
        <dbReference type="EMBL" id="EIE78385.1"/>
    </source>
</evidence>
<dbReference type="GeneID" id="93610061"/>
<dbReference type="InParanoid" id="I1BQA5"/>
<name>I1BQA5_RHIO9</name>
<protein>
    <submittedName>
        <fullName evidence="1">Uncharacterized protein</fullName>
    </submittedName>
</protein>
<reference evidence="1 2" key="1">
    <citation type="journal article" date="2009" name="PLoS Genet.">
        <title>Genomic analysis of the basal lineage fungus Rhizopus oryzae reveals a whole-genome duplication.</title>
        <authorList>
            <person name="Ma L.-J."/>
            <person name="Ibrahim A.S."/>
            <person name="Skory C."/>
            <person name="Grabherr M.G."/>
            <person name="Burger G."/>
            <person name="Butler M."/>
            <person name="Elias M."/>
            <person name="Idnurm A."/>
            <person name="Lang B.F."/>
            <person name="Sone T."/>
            <person name="Abe A."/>
            <person name="Calvo S.E."/>
            <person name="Corrochano L.M."/>
            <person name="Engels R."/>
            <person name="Fu J."/>
            <person name="Hansberg W."/>
            <person name="Kim J.-M."/>
            <person name="Kodira C.D."/>
            <person name="Koehrsen M.J."/>
            <person name="Liu B."/>
            <person name="Miranda-Saavedra D."/>
            <person name="O'Leary S."/>
            <person name="Ortiz-Castellanos L."/>
            <person name="Poulter R."/>
            <person name="Rodriguez-Romero J."/>
            <person name="Ruiz-Herrera J."/>
            <person name="Shen Y.-Q."/>
            <person name="Zeng Q."/>
            <person name="Galagan J."/>
            <person name="Birren B.W."/>
            <person name="Cuomo C.A."/>
            <person name="Wickes B.L."/>
        </authorList>
    </citation>
    <scope>NUCLEOTIDE SEQUENCE [LARGE SCALE GENOMIC DNA]</scope>
    <source>
        <strain evidence="2">RA 99-880 / ATCC MYA-4621 / FGSC 9543 / NRRL 43880</strain>
    </source>
</reference>